<protein>
    <submittedName>
        <fullName evidence="1">Uncharacterized protein</fullName>
    </submittedName>
</protein>
<dbReference type="AlphaFoldDB" id="A0A7L4ZWU0"/>
<gene>
    <name evidence="1" type="ORF">F0P96_18500</name>
</gene>
<name>A0A7L4ZWU0_9BACT</name>
<sequence length="156" mass="17148">MENFLLDGEELIRHTPNNVVVLTTHRLRYSAANSSHSRLVSMMLDKVSSCEVRYESQPGLWVIGSLFAILGGMALFAGGTIQLFGVLAIVLGLVLIVAYLSTRRHIVSITSDGGTRIGFETKGLKREAVIAFVNEIEKAKTERVERLYQLANSVLA</sequence>
<comment type="caution">
    <text evidence="1">The sequence shown here is derived from an EMBL/GenBank/DDBJ whole genome shotgun (WGS) entry which is preliminary data.</text>
</comment>
<dbReference type="RefSeq" id="WP_151080454.1">
    <property type="nucleotide sequence ID" value="NZ_CP047647.1"/>
</dbReference>
<accession>A0A7L4ZWU0</accession>
<dbReference type="Proteomes" id="UP000326380">
    <property type="component" value="Unassembled WGS sequence"/>
</dbReference>
<organism evidence="1 2">
    <name type="scientific">Hymenobacter busanensis</name>
    <dbReference type="NCBI Taxonomy" id="2607656"/>
    <lineage>
        <taxon>Bacteria</taxon>
        <taxon>Pseudomonadati</taxon>
        <taxon>Bacteroidota</taxon>
        <taxon>Cytophagia</taxon>
        <taxon>Cytophagales</taxon>
        <taxon>Hymenobacteraceae</taxon>
        <taxon>Hymenobacter</taxon>
    </lineage>
</organism>
<evidence type="ECO:0000313" key="1">
    <source>
        <dbReference type="EMBL" id="KAA9327224.1"/>
    </source>
</evidence>
<evidence type="ECO:0000313" key="2">
    <source>
        <dbReference type="Proteomes" id="UP000326380"/>
    </source>
</evidence>
<dbReference type="EMBL" id="VTWU01000007">
    <property type="protein sequence ID" value="KAA9327224.1"/>
    <property type="molecule type" value="Genomic_DNA"/>
</dbReference>
<keyword evidence="2" id="KW-1185">Reference proteome</keyword>
<reference evidence="1 2" key="1">
    <citation type="submission" date="2019-09" db="EMBL/GenBank/DDBJ databases">
        <title>Genome sequence of Hymenobacter sp. M3.</title>
        <authorList>
            <person name="Srinivasan S."/>
        </authorList>
    </citation>
    <scope>NUCLEOTIDE SEQUENCE [LARGE SCALE GENOMIC DNA]</scope>
    <source>
        <strain evidence="1 2">M3</strain>
    </source>
</reference>
<proteinExistence type="predicted"/>